<keyword evidence="22" id="KW-1133">Transmembrane helix</keyword>
<comment type="subcellular location">
    <subcellularLocation>
        <location evidence="2">Mitochondrion inner membrane</location>
        <topology evidence="2">Peripheral membrane protein</topology>
    </subcellularLocation>
    <subcellularLocation>
        <location evidence="1">Mitochondrion intermembrane space</location>
    </subcellularLocation>
</comment>
<evidence type="ECO:0000256" key="19">
    <source>
        <dbReference type="ARBA" id="ARBA00048663"/>
    </source>
</evidence>
<evidence type="ECO:0000256" key="7">
    <source>
        <dbReference type="ARBA" id="ARBA00024483"/>
    </source>
</evidence>
<dbReference type="Pfam" id="PF00781">
    <property type="entry name" value="DAGK_cat"/>
    <property type="match status" value="1"/>
</dbReference>
<dbReference type="Pfam" id="PF14997">
    <property type="entry name" value="CECR6_TMEM121"/>
    <property type="match status" value="1"/>
</dbReference>
<dbReference type="PANTHER" id="PTHR47399:SF1">
    <property type="entry name" value="TRANSMEMBRANE PROTEIN 121B"/>
    <property type="match status" value="1"/>
</dbReference>
<dbReference type="PROSITE" id="PS50146">
    <property type="entry name" value="DAGK"/>
    <property type="match status" value="1"/>
</dbReference>
<dbReference type="Proteomes" id="UP000886611">
    <property type="component" value="Unassembled WGS sequence"/>
</dbReference>
<dbReference type="InterPro" id="IPR045579">
    <property type="entry name" value="AGK_C"/>
</dbReference>
<sequence length="713" mass="79745">MIAAFGNENPETCFSSLKTVISPEVPVSPPENEPLFIRNTSFRRKSQSSSGTGNPEESITRPLVPGACAAAAYIMTSGEFLQGSPLYLRSSKRNLFYKALCFAILVFQGGVLDFYLIVFTDLYWCSWIATDLVVMTGWGIFFLKNARSKRERACNLQPPKSALHHGDFTFAYLAWLIYVIACTPKVVLILETSILDLIELKVPLGITGFRIIMMLSVPLLYCLINSITEDQTGVTRFQSQYYYIGTCLDLLDSFTLIEMLLMSEIPTLYLKYTVIAVYFWVLSLPVLWLYELNSSQMGCRWIWARFLSGVLVNVPLLVVRCFLVYVYQLPASVFMFKNMFFLGCKCLELMEQCLSLKGARRYSSTPVPFTHCISENDMCPHGDNLLRRAACQEARNFGAQLISSGSQVKKATVILNPAACKGKANNLFEKNVAPILNLAGIDVKVIKTDYEGQAKKLLDLMEPADLIIIAGGNGTLQEVITGLLRRADEDVFSKIPIGFIPLGTTNTLSHTLFPPCDNKVKLISDSTLDILRGETISLDVMQIKVHHGSLAYLGPTLRPRDETIDKPPRPPLHTRILQRLYQYWAPVKKGVLPRYNSFIGYCGASYHIDMAESGLKQENIKNSKQKHQENPGCFGIDSEEYEAMPVDVLLLPRKLHFFCNSTIKQELLQGSLQESTLGSGQQDGCTAQVYECCSHSLPPLPLLPLPLHILNHS</sequence>
<comment type="catalytic activity">
    <reaction evidence="8">
        <text>1-(9Z-octadecenoyl)-sn-glycerol + ATP = 1-(9Z-octadecenoyl)-sn-glycero-3-phosphate + ADP + H(+)</text>
        <dbReference type="Rhea" id="RHEA:41079"/>
        <dbReference type="ChEBI" id="CHEBI:15378"/>
        <dbReference type="ChEBI" id="CHEBI:30616"/>
        <dbReference type="ChEBI" id="CHEBI:74544"/>
        <dbReference type="ChEBI" id="CHEBI:75757"/>
        <dbReference type="ChEBI" id="CHEBI:456216"/>
    </reaction>
    <physiologicalReaction direction="left-to-right" evidence="8">
        <dbReference type="Rhea" id="RHEA:41080"/>
    </physiologicalReaction>
</comment>
<comment type="catalytic activity">
    <reaction evidence="11">
        <text>1-hexadecanoyl-sn-glycerol + ATP = 1-hexadecanoyl-sn-glycero-3-phosphate + ADP + H(+)</text>
        <dbReference type="Rhea" id="RHEA:43308"/>
        <dbReference type="ChEBI" id="CHEBI:15378"/>
        <dbReference type="ChEBI" id="CHEBI:30616"/>
        <dbReference type="ChEBI" id="CHEBI:57518"/>
        <dbReference type="ChEBI" id="CHEBI:75542"/>
        <dbReference type="ChEBI" id="CHEBI:456216"/>
    </reaction>
    <physiologicalReaction direction="left-to-right" evidence="11">
        <dbReference type="Rhea" id="RHEA:43309"/>
    </physiologicalReaction>
</comment>
<feature type="region of interest" description="Disordered" evidence="21">
    <location>
        <begin position="42"/>
        <end position="61"/>
    </location>
</feature>
<feature type="transmembrane region" description="Helical" evidence="22">
    <location>
        <begin position="124"/>
        <end position="143"/>
    </location>
</feature>
<keyword evidence="22" id="KW-0812">Transmembrane</keyword>
<feature type="non-terminal residue" evidence="24">
    <location>
        <position position="1"/>
    </location>
</feature>
<evidence type="ECO:0000313" key="24">
    <source>
        <dbReference type="EMBL" id="KAG2468852.1"/>
    </source>
</evidence>
<dbReference type="AlphaFoldDB" id="A0A8X8BWH4"/>
<keyword evidence="6 22" id="KW-0472">Membrane</keyword>
<keyword evidence="4" id="KW-0999">Mitochondrion inner membrane</keyword>
<dbReference type="InterPro" id="IPR017438">
    <property type="entry name" value="ATP-NAD_kinase_N"/>
</dbReference>
<dbReference type="GO" id="GO:0005743">
    <property type="term" value="C:mitochondrial inner membrane"/>
    <property type="evidence" value="ECO:0007669"/>
    <property type="project" value="UniProtKB-SubCell"/>
</dbReference>
<dbReference type="GO" id="GO:0005758">
    <property type="term" value="C:mitochondrial intermembrane space"/>
    <property type="evidence" value="ECO:0007669"/>
    <property type="project" value="UniProtKB-SubCell"/>
</dbReference>
<name>A0A8X8BWH4_POLSE</name>
<feature type="transmembrane region" description="Helical" evidence="22">
    <location>
        <begin position="302"/>
        <end position="327"/>
    </location>
</feature>
<evidence type="ECO:0000256" key="3">
    <source>
        <dbReference type="ARBA" id="ARBA00007711"/>
    </source>
</evidence>
<comment type="catalytic activity">
    <reaction evidence="9">
        <text>a 1-acyl-sn-glycerol + ATP = a 1-acyl-sn-glycero-3-phosphate + ADP + H(+)</text>
        <dbReference type="Rhea" id="RHEA:33747"/>
        <dbReference type="ChEBI" id="CHEBI:15378"/>
        <dbReference type="ChEBI" id="CHEBI:30616"/>
        <dbReference type="ChEBI" id="CHEBI:57970"/>
        <dbReference type="ChEBI" id="CHEBI:64683"/>
        <dbReference type="ChEBI" id="CHEBI:456216"/>
    </reaction>
    <physiologicalReaction direction="left-to-right" evidence="9">
        <dbReference type="Rhea" id="RHEA:33748"/>
    </physiologicalReaction>
</comment>
<feature type="compositionally biased region" description="Polar residues" evidence="21">
    <location>
        <begin position="47"/>
        <end position="57"/>
    </location>
</feature>
<dbReference type="InterPro" id="IPR001206">
    <property type="entry name" value="Diacylglycerol_kinase_cat_dom"/>
</dbReference>
<evidence type="ECO:0000256" key="9">
    <source>
        <dbReference type="ARBA" id="ARBA00024512"/>
    </source>
</evidence>
<comment type="caution">
    <text evidence="24">The sequence shown here is derived from an EMBL/GenBank/DDBJ whole genome shotgun (WGS) entry which is preliminary data.</text>
</comment>
<feature type="transmembrane region" description="Helical" evidence="22">
    <location>
        <begin position="202"/>
        <end position="221"/>
    </location>
</feature>
<feature type="domain" description="DAGKc" evidence="23">
    <location>
        <begin position="406"/>
        <end position="547"/>
    </location>
</feature>
<evidence type="ECO:0000256" key="11">
    <source>
        <dbReference type="ARBA" id="ARBA00024636"/>
    </source>
</evidence>
<dbReference type="EC" id="2.7.1.94" evidence="14"/>
<comment type="catalytic activity">
    <reaction evidence="18">
        <text>an N-acylsphing-4-enine + ATP = an N-acylsphing-4-enine 1-phosphate + ADP + H(+)</text>
        <dbReference type="Rhea" id="RHEA:17929"/>
        <dbReference type="ChEBI" id="CHEBI:15378"/>
        <dbReference type="ChEBI" id="CHEBI:30616"/>
        <dbReference type="ChEBI" id="CHEBI:52639"/>
        <dbReference type="ChEBI" id="CHEBI:57674"/>
        <dbReference type="ChEBI" id="CHEBI:456216"/>
        <dbReference type="EC" id="2.7.1.138"/>
    </reaction>
    <physiologicalReaction direction="left-to-right" evidence="18">
        <dbReference type="Rhea" id="RHEA:17930"/>
    </physiologicalReaction>
</comment>
<accession>A0A8X8BWH4</accession>
<evidence type="ECO:0000256" key="16">
    <source>
        <dbReference type="ARBA" id="ARBA00030553"/>
    </source>
</evidence>
<dbReference type="PANTHER" id="PTHR47399">
    <property type="entry name" value="TRANSMEMBRANE PROTEIN 121B"/>
    <property type="match status" value="1"/>
</dbReference>
<evidence type="ECO:0000256" key="6">
    <source>
        <dbReference type="ARBA" id="ARBA00023136"/>
    </source>
</evidence>
<evidence type="ECO:0000256" key="14">
    <source>
        <dbReference type="ARBA" id="ARBA00026098"/>
    </source>
</evidence>
<dbReference type="GO" id="GO:0047620">
    <property type="term" value="F:acylglycerol kinase activity"/>
    <property type="evidence" value="ECO:0007669"/>
    <property type="project" value="UniProtKB-EC"/>
</dbReference>
<dbReference type="InterPro" id="IPR026624">
    <property type="entry name" value="CECR6"/>
</dbReference>
<dbReference type="Gene3D" id="3.40.50.10330">
    <property type="entry name" value="Probable inorganic polyphosphate/atp-NAD kinase, domain 1"/>
    <property type="match status" value="1"/>
</dbReference>
<evidence type="ECO:0000256" key="20">
    <source>
        <dbReference type="ARBA" id="ARBA00048876"/>
    </source>
</evidence>
<evidence type="ECO:0000256" key="2">
    <source>
        <dbReference type="ARBA" id="ARBA00004637"/>
    </source>
</evidence>
<dbReference type="SUPFAM" id="SSF111331">
    <property type="entry name" value="NAD kinase/diacylglycerol kinase-like"/>
    <property type="match status" value="1"/>
</dbReference>
<feature type="non-terminal residue" evidence="24">
    <location>
        <position position="713"/>
    </location>
</feature>
<comment type="similarity">
    <text evidence="3">Belongs to the TMEM121 family.</text>
</comment>
<dbReference type="GO" id="GO:0001729">
    <property type="term" value="F:ceramide kinase activity"/>
    <property type="evidence" value="ECO:0007669"/>
    <property type="project" value="UniProtKB-EC"/>
</dbReference>
<evidence type="ECO:0000256" key="4">
    <source>
        <dbReference type="ARBA" id="ARBA00022792"/>
    </source>
</evidence>
<evidence type="ECO:0000256" key="10">
    <source>
        <dbReference type="ARBA" id="ARBA00024556"/>
    </source>
</evidence>
<keyword evidence="25" id="KW-1185">Reference proteome</keyword>
<feature type="transmembrane region" description="Helical" evidence="22">
    <location>
        <begin position="241"/>
        <end position="263"/>
    </location>
</feature>
<evidence type="ECO:0000256" key="13">
    <source>
        <dbReference type="ARBA" id="ARBA00026096"/>
    </source>
</evidence>
<evidence type="ECO:0000259" key="23">
    <source>
        <dbReference type="PROSITE" id="PS50146"/>
    </source>
</evidence>
<evidence type="ECO:0000256" key="1">
    <source>
        <dbReference type="ARBA" id="ARBA00004569"/>
    </source>
</evidence>
<dbReference type="InterPro" id="IPR016064">
    <property type="entry name" value="NAD/diacylglycerol_kinase_sf"/>
</dbReference>
<organism evidence="24 25">
    <name type="scientific">Polypterus senegalus</name>
    <name type="common">Senegal bichir</name>
    <dbReference type="NCBI Taxonomy" id="55291"/>
    <lineage>
        <taxon>Eukaryota</taxon>
        <taxon>Metazoa</taxon>
        <taxon>Chordata</taxon>
        <taxon>Craniata</taxon>
        <taxon>Vertebrata</taxon>
        <taxon>Euteleostomi</taxon>
        <taxon>Actinopterygii</taxon>
        <taxon>Polypteriformes</taxon>
        <taxon>Polypteridae</taxon>
        <taxon>Polypterus</taxon>
    </lineage>
</organism>
<dbReference type="InterPro" id="IPR032776">
    <property type="entry name" value="CECR6/TMEM121"/>
</dbReference>
<evidence type="ECO:0000256" key="15">
    <source>
        <dbReference type="ARBA" id="ARBA00026142"/>
    </source>
</evidence>
<comment type="catalytic activity">
    <reaction evidence="17">
        <text>a 2-acylglycerol + ATP = a 2-acyl-sn-glycerol 3-phosphate + ADP + H(+)</text>
        <dbReference type="Rhea" id="RHEA:39847"/>
        <dbReference type="ChEBI" id="CHEBI:15378"/>
        <dbReference type="ChEBI" id="CHEBI:17389"/>
        <dbReference type="ChEBI" id="CHEBI:30616"/>
        <dbReference type="ChEBI" id="CHEBI:64982"/>
        <dbReference type="ChEBI" id="CHEBI:456216"/>
    </reaction>
    <physiologicalReaction direction="left-to-right" evidence="17">
        <dbReference type="Rhea" id="RHEA:39848"/>
    </physiologicalReaction>
</comment>
<evidence type="ECO:0000256" key="21">
    <source>
        <dbReference type="SAM" id="MobiDB-lite"/>
    </source>
</evidence>
<comment type="catalytic activity">
    <reaction evidence="19">
        <text>a monoacylglycerol + ATP = a monoacyl-sn-glycero-3-phosphate + ADP + H(+)</text>
        <dbReference type="Rhea" id="RHEA:19293"/>
        <dbReference type="ChEBI" id="CHEBI:15378"/>
        <dbReference type="ChEBI" id="CHEBI:17408"/>
        <dbReference type="ChEBI" id="CHEBI:30616"/>
        <dbReference type="ChEBI" id="CHEBI:77589"/>
        <dbReference type="ChEBI" id="CHEBI:456216"/>
        <dbReference type="EC" id="2.7.1.94"/>
    </reaction>
    <physiologicalReaction direction="left-to-right" evidence="19">
        <dbReference type="Rhea" id="RHEA:19294"/>
    </physiologicalReaction>
</comment>
<keyword evidence="5" id="KW-0496">Mitochondrion</keyword>
<evidence type="ECO:0000256" key="17">
    <source>
        <dbReference type="ARBA" id="ARBA00044480"/>
    </source>
</evidence>
<evidence type="ECO:0000256" key="5">
    <source>
        <dbReference type="ARBA" id="ARBA00023128"/>
    </source>
</evidence>
<proteinExistence type="inferred from homology"/>
<dbReference type="EMBL" id="JAATIS010000220">
    <property type="protein sequence ID" value="KAG2468852.1"/>
    <property type="molecule type" value="Genomic_DNA"/>
</dbReference>
<evidence type="ECO:0000256" key="12">
    <source>
        <dbReference type="ARBA" id="ARBA00025749"/>
    </source>
</evidence>
<reference evidence="24 25" key="1">
    <citation type="journal article" date="2021" name="Cell">
        <title>Tracing the genetic footprints of vertebrate landing in non-teleost ray-finned fishes.</title>
        <authorList>
            <person name="Bi X."/>
            <person name="Wang K."/>
            <person name="Yang L."/>
            <person name="Pan H."/>
            <person name="Jiang H."/>
            <person name="Wei Q."/>
            <person name="Fang M."/>
            <person name="Yu H."/>
            <person name="Zhu C."/>
            <person name="Cai Y."/>
            <person name="He Y."/>
            <person name="Gan X."/>
            <person name="Zeng H."/>
            <person name="Yu D."/>
            <person name="Zhu Y."/>
            <person name="Jiang H."/>
            <person name="Qiu Q."/>
            <person name="Yang H."/>
            <person name="Zhang Y.E."/>
            <person name="Wang W."/>
            <person name="Zhu M."/>
            <person name="He S."/>
            <person name="Zhang G."/>
        </authorList>
    </citation>
    <scope>NUCLEOTIDE SEQUENCE [LARGE SCALE GENOMIC DNA]</scope>
    <source>
        <strain evidence="24">Bchr_013</strain>
    </source>
</reference>
<dbReference type="Pfam" id="PF19712">
    <property type="entry name" value="AGK_C"/>
    <property type="match status" value="2"/>
</dbReference>
<evidence type="ECO:0000256" key="8">
    <source>
        <dbReference type="ARBA" id="ARBA00024505"/>
    </source>
</evidence>
<feature type="transmembrane region" description="Helical" evidence="22">
    <location>
        <begin position="269"/>
        <end position="290"/>
    </location>
</feature>
<comment type="catalytic activity">
    <reaction evidence="10">
        <text>2-(5Z,8Z,11Z,14Z-eicosatetraenoyl)-glycerol + ATP = 2-(5Z,8Z,11Z,14Z-eicosatetraenoyl)-sn-glycero-3-phosphate + ADP + H(+)</text>
        <dbReference type="Rhea" id="RHEA:43316"/>
        <dbReference type="ChEBI" id="CHEBI:15378"/>
        <dbReference type="ChEBI" id="CHEBI:30616"/>
        <dbReference type="ChEBI" id="CHEBI:52392"/>
        <dbReference type="ChEBI" id="CHEBI:78209"/>
        <dbReference type="ChEBI" id="CHEBI:456216"/>
    </reaction>
    <physiologicalReaction direction="left-to-right" evidence="10">
        <dbReference type="Rhea" id="RHEA:43317"/>
    </physiologicalReaction>
</comment>
<dbReference type="SMART" id="SM00046">
    <property type="entry name" value="DAGKc"/>
    <property type="match status" value="1"/>
</dbReference>
<feature type="transmembrane region" description="Helical" evidence="22">
    <location>
        <begin position="170"/>
        <end position="190"/>
    </location>
</feature>
<evidence type="ECO:0000256" key="22">
    <source>
        <dbReference type="SAM" id="Phobius"/>
    </source>
</evidence>
<feature type="transmembrane region" description="Helical" evidence="22">
    <location>
        <begin position="95"/>
        <end position="118"/>
    </location>
</feature>
<evidence type="ECO:0000256" key="18">
    <source>
        <dbReference type="ARBA" id="ARBA00048034"/>
    </source>
</evidence>
<evidence type="ECO:0000313" key="25">
    <source>
        <dbReference type="Proteomes" id="UP000886611"/>
    </source>
</evidence>
<dbReference type="EC" id="2.7.1.138" evidence="13"/>
<comment type="catalytic activity">
    <reaction evidence="20">
        <text>N-(hexanoyl)sphing-4-enine + ATP = N-hexanoylsphing-4-enine 1-phosphate + ADP + H(+)</text>
        <dbReference type="Rhea" id="RHEA:43312"/>
        <dbReference type="ChEBI" id="CHEBI:15378"/>
        <dbReference type="ChEBI" id="CHEBI:30616"/>
        <dbReference type="ChEBI" id="CHEBI:63867"/>
        <dbReference type="ChEBI" id="CHEBI:82959"/>
        <dbReference type="ChEBI" id="CHEBI:456216"/>
    </reaction>
    <physiologicalReaction direction="left-to-right" evidence="20">
        <dbReference type="Rhea" id="RHEA:43313"/>
    </physiologicalReaction>
</comment>
<protein>
    <recommendedName>
        <fullName evidence="15">Acylglycerol kinase, mitochondrial</fullName>
        <ecNumber evidence="13">2.7.1.138</ecNumber>
        <ecNumber evidence="14">2.7.1.94</ecNumber>
    </recommendedName>
    <alternativeName>
        <fullName evidence="16">Multiple substrate lipid kinase</fullName>
    </alternativeName>
</protein>
<dbReference type="CDD" id="cd01653">
    <property type="entry name" value="GATase1"/>
    <property type="match status" value="1"/>
</dbReference>
<gene>
    <name evidence="24" type="primary">Agk</name>
    <name evidence="24" type="ORF">GTO96_0004951</name>
</gene>
<comment type="similarity">
    <text evidence="12">Belongs to the AGK family.</text>
</comment>
<comment type="catalytic activity">
    <reaction evidence="7">
        <text>1-(5Z,8Z,11Z,14Z-eicosatetraenoyl)-sn-glycerol + ATP = 1-(5Z,8Z,11Z,14Z-eicosatetraenoyl)-sn-glycero-3-phosphate + ADP + H(+)</text>
        <dbReference type="Rhea" id="RHEA:43328"/>
        <dbReference type="ChEBI" id="CHEBI:15378"/>
        <dbReference type="ChEBI" id="CHEBI:30616"/>
        <dbReference type="ChEBI" id="CHEBI:34071"/>
        <dbReference type="ChEBI" id="CHEBI:74938"/>
        <dbReference type="ChEBI" id="CHEBI:456216"/>
    </reaction>
    <physiologicalReaction direction="left-to-right" evidence="7">
        <dbReference type="Rhea" id="RHEA:43329"/>
    </physiologicalReaction>
</comment>